<protein>
    <submittedName>
        <fullName evidence="1">Uncharacterized protein</fullName>
    </submittedName>
</protein>
<name>A0A317URP2_9EURO</name>
<reference evidence="1 2" key="1">
    <citation type="submission" date="2016-12" db="EMBL/GenBank/DDBJ databases">
        <title>The genomes of Aspergillus section Nigri reveals drivers in fungal speciation.</title>
        <authorList>
            <consortium name="DOE Joint Genome Institute"/>
            <person name="Vesth T.C."/>
            <person name="Nybo J."/>
            <person name="Theobald S."/>
            <person name="Brandl J."/>
            <person name="Frisvad J.C."/>
            <person name="Nielsen K.F."/>
            <person name="Lyhne E.K."/>
            <person name="Kogle M.E."/>
            <person name="Kuo A."/>
            <person name="Riley R."/>
            <person name="Clum A."/>
            <person name="Nolan M."/>
            <person name="Lipzen A."/>
            <person name="Salamov A."/>
            <person name="Henrissat B."/>
            <person name="Wiebenga A."/>
            <person name="De Vries R.P."/>
            <person name="Grigoriev I.V."/>
            <person name="Mortensen U.H."/>
            <person name="Andersen M.R."/>
            <person name="Baker S.E."/>
        </authorList>
    </citation>
    <scope>NUCLEOTIDE SEQUENCE [LARGE SCALE GENOMIC DNA]</scope>
    <source>
        <strain evidence="1 2">CBS 117.55</strain>
    </source>
</reference>
<gene>
    <name evidence="1" type="ORF">BO70DRAFT_356974</name>
</gene>
<keyword evidence="2" id="KW-1185">Reference proteome</keyword>
<accession>A0A317URP2</accession>
<organism evidence="1 2">
    <name type="scientific">Aspergillus heteromorphus CBS 117.55</name>
    <dbReference type="NCBI Taxonomy" id="1448321"/>
    <lineage>
        <taxon>Eukaryota</taxon>
        <taxon>Fungi</taxon>
        <taxon>Dikarya</taxon>
        <taxon>Ascomycota</taxon>
        <taxon>Pezizomycotina</taxon>
        <taxon>Eurotiomycetes</taxon>
        <taxon>Eurotiomycetidae</taxon>
        <taxon>Eurotiales</taxon>
        <taxon>Aspergillaceae</taxon>
        <taxon>Aspergillus</taxon>
        <taxon>Aspergillus subgen. Circumdati</taxon>
    </lineage>
</organism>
<sequence>MYLSRYANLRWAYCKYSSAAQLSSTQPADILGRACSEPASSILEFPPDGFVSESETPWDGSGYQEWLSPRGPATEIPTAVMHSGLCVIHRPAKVPGIEVGPASGYLRPEIHEQTAGPNGQAKRHGSRIYIYYYPDDADDDPSPARLSGIPFVDRDPNNSGACVDDEGIPVVSLTSAIWVAY</sequence>
<comment type="caution">
    <text evidence="1">The sequence shown here is derived from an EMBL/GenBank/DDBJ whole genome shotgun (WGS) entry which is preliminary data.</text>
</comment>
<dbReference type="AlphaFoldDB" id="A0A317URP2"/>
<evidence type="ECO:0000313" key="2">
    <source>
        <dbReference type="Proteomes" id="UP000247233"/>
    </source>
</evidence>
<evidence type="ECO:0000313" key="1">
    <source>
        <dbReference type="EMBL" id="PWY64305.1"/>
    </source>
</evidence>
<dbReference type="VEuPathDB" id="FungiDB:BO70DRAFT_356974"/>
<dbReference type="GeneID" id="37064194"/>
<dbReference type="RefSeq" id="XP_025394269.1">
    <property type="nucleotide sequence ID" value="XM_025541957.1"/>
</dbReference>
<dbReference type="EMBL" id="MSFL01000064">
    <property type="protein sequence ID" value="PWY64305.1"/>
    <property type="molecule type" value="Genomic_DNA"/>
</dbReference>
<proteinExistence type="predicted"/>
<dbReference type="Proteomes" id="UP000247233">
    <property type="component" value="Unassembled WGS sequence"/>
</dbReference>